<proteinExistence type="predicted"/>
<evidence type="ECO:0000313" key="3">
    <source>
        <dbReference type="Proteomes" id="UP000887540"/>
    </source>
</evidence>
<dbReference type="AlphaFoldDB" id="A0A914DAL9"/>
<sequence>MAWTSSEVVYYIVRPIFCVLLGFVLGWIYERFFKKPAPCITCQVRELLNDEVPMNEMPQNIAPANGIPENGEIGNRVNESDNGNVQS</sequence>
<evidence type="ECO:0000256" key="2">
    <source>
        <dbReference type="SAM" id="Phobius"/>
    </source>
</evidence>
<feature type="transmembrane region" description="Helical" evidence="2">
    <location>
        <begin position="12"/>
        <end position="29"/>
    </location>
</feature>
<organism evidence="3 4">
    <name type="scientific">Acrobeloides nanus</name>
    <dbReference type="NCBI Taxonomy" id="290746"/>
    <lineage>
        <taxon>Eukaryota</taxon>
        <taxon>Metazoa</taxon>
        <taxon>Ecdysozoa</taxon>
        <taxon>Nematoda</taxon>
        <taxon>Chromadorea</taxon>
        <taxon>Rhabditida</taxon>
        <taxon>Tylenchina</taxon>
        <taxon>Cephalobomorpha</taxon>
        <taxon>Cephaloboidea</taxon>
        <taxon>Cephalobidae</taxon>
        <taxon>Acrobeloides</taxon>
    </lineage>
</organism>
<name>A0A914DAL9_9BILA</name>
<dbReference type="Proteomes" id="UP000887540">
    <property type="component" value="Unplaced"/>
</dbReference>
<keyword evidence="2" id="KW-0472">Membrane</keyword>
<keyword evidence="3" id="KW-1185">Reference proteome</keyword>
<feature type="region of interest" description="Disordered" evidence="1">
    <location>
        <begin position="64"/>
        <end position="87"/>
    </location>
</feature>
<accession>A0A914DAL9</accession>
<dbReference type="WBParaSite" id="ACRNAN_scaffold2232.g18957.t1">
    <property type="protein sequence ID" value="ACRNAN_scaffold2232.g18957.t1"/>
    <property type="gene ID" value="ACRNAN_scaffold2232.g18957"/>
</dbReference>
<keyword evidence="2" id="KW-1133">Transmembrane helix</keyword>
<reference evidence="4" key="1">
    <citation type="submission" date="2022-11" db="UniProtKB">
        <authorList>
            <consortium name="WormBaseParasite"/>
        </authorList>
    </citation>
    <scope>IDENTIFICATION</scope>
</reference>
<protein>
    <submittedName>
        <fullName evidence="4">Uncharacterized protein</fullName>
    </submittedName>
</protein>
<evidence type="ECO:0000256" key="1">
    <source>
        <dbReference type="SAM" id="MobiDB-lite"/>
    </source>
</evidence>
<keyword evidence="2" id="KW-0812">Transmembrane</keyword>
<evidence type="ECO:0000313" key="4">
    <source>
        <dbReference type="WBParaSite" id="ACRNAN_scaffold2232.g18957.t1"/>
    </source>
</evidence>